<dbReference type="GO" id="GO:0050664">
    <property type="term" value="F:oxidoreductase activity, acting on NAD(P)H, oxygen as acceptor"/>
    <property type="evidence" value="ECO:0007669"/>
    <property type="project" value="TreeGrafter"/>
</dbReference>
<gene>
    <name evidence="3" type="ordered locus">PMT9312_1350</name>
</gene>
<dbReference type="OrthoDB" id="9785520at2"/>
<comment type="similarity">
    <text evidence="1">Belongs to the short-chain dehydrogenases/reductases (SDR) family.</text>
</comment>
<organism evidence="3 4">
    <name type="scientific">Prochlorococcus marinus (strain MIT 9312)</name>
    <dbReference type="NCBI Taxonomy" id="74546"/>
    <lineage>
        <taxon>Bacteria</taxon>
        <taxon>Bacillati</taxon>
        <taxon>Cyanobacteriota</taxon>
        <taxon>Cyanophyceae</taxon>
        <taxon>Synechococcales</taxon>
        <taxon>Prochlorococcaceae</taxon>
        <taxon>Prochlorococcus</taxon>
    </lineage>
</organism>
<protein>
    <submittedName>
        <fullName evidence="3">2-deoxy-D-gluconate 3-dehydrogenase</fullName>
    </submittedName>
</protein>
<dbReference type="HOGENOM" id="CLU_010194_1_1_3"/>
<name>Q319N5_PROM9</name>
<dbReference type="STRING" id="74546.PMT9312_1350"/>
<dbReference type="PANTHER" id="PTHR43008">
    <property type="entry name" value="BENZIL REDUCTASE"/>
    <property type="match status" value="1"/>
</dbReference>
<dbReference type="Pfam" id="PF13561">
    <property type="entry name" value="adh_short_C2"/>
    <property type="match status" value="1"/>
</dbReference>
<evidence type="ECO:0000313" key="4">
    <source>
        <dbReference type="Proteomes" id="UP000002715"/>
    </source>
</evidence>
<keyword evidence="2" id="KW-0560">Oxidoreductase</keyword>
<dbReference type="KEGG" id="pmi:PMT9312_1350"/>
<dbReference type="Proteomes" id="UP000002715">
    <property type="component" value="Chromosome"/>
</dbReference>
<accession>Q319N5</accession>
<evidence type="ECO:0000256" key="2">
    <source>
        <dbReference type="ARBA" id="ARBA00023002"/>
    </source>
</evidence>
<dbReference type="eggNOG" id="COG1028">
    <property type="taxonomic scope" value="Bacteria"/>
</dbReference>
<dbReference type="AlphaFoldDB" id="Q319N5"/>
<evidence type="ECO:0000256" key="1">
    <source>
        <dbReference type="ARBA" id="ARBA00006484"/>
    </source>
</evidence>
<dbReference type="PRINTS" id="PR00081">
    <property type="entry name" value="GDHRDH"/>
</dbReference>
<dbReference type="SUPFAM" id="SSF51735">
    <property type="entry name" value="NAD(P)-binding Rossmann-fold domains"/>
    <property type="match status" value="1"/>
</dbReference>
<dbReference type="PANTHER" id="PTHR43008:SF4">
    <property type="entry name" value="CHAIN DEHYDROGENASE, PUTATIVE (AFU_ORTHOLOGUE AFUA_4G08710)-RELATED"/>
    <property type="match status" value="1"/>
</dbReference>
<evidence type="ECO:0000313" key="3">
    <source>
        <dbReference type="EMBL" id="ABB50410.1"/>
    </source>
</evidence>
<dbReference type="Gene3D" id="3.40.50.720">
    <property type="entry name" value="NAD(P)-binding Rossmann-like Domain"/>
    <property type="match status" value="1"/>
</dbReference>
<reference evidence="4" key="1">
    <citation type="submission" date="2005-07" db="EMBL/GenBank/DDBJ databases">
        <title>Complete sequence of Prochlorococcus marinus str. MIT 9312.</title>
        <authorList>
            <consortium name="US DOE Joint Genome Institute"/>
            <person name="Copeland A."/>
            <person name="Lucas S."/>
            <person name="Lapidus A."/>
            <person name="Barry K."/>
            <person name="Detter J.C."/>
            <person name="Glavina T."/>
            <person name="Hammon N."/>
            <person name="Israni S."/>
            <person name="Pitluck S."/>
            <person name="Thiel J."/>
            <person name="Schmutz J."/>
            <person name="Larimer F."/>
            <person name="Land M."/>
            <person name="Kyrpides N."/>
            <person name="Lykidis A."/>
            <person name="Richardson P."/>
        </authorList>
    </citation>
    <scope>NUCLEOTIDE SEQUENCE [LARGE SCALE GENOMIC DNA]</scope>
    <source>
        <strain evidence="4">MIT 9312</strain>
    </source>
</reference>
<sequence length="252" mass="28082">MSMFSVKNKRVLVVGASRGIGLEISIKLKEGKADILGIARSDINADFNYLRVDISNNKDILYLNKYIEQNNLFFDGIVVNSAISQSPKTFDNKENTSNKQKFTQNPRKFELINNINLISVYELLYTVSPYISKDASIIFISSIGSELGFPGNPGYQTSKAGINALVRALAVDLSRDRIRVNHLNLGYINAPMSKDSYNDKKMNKERSERTILKRWGSIEDVIGPVIFLLSNESSYITGTGINVDGGWLSKGL</sequence>
<dbReference type="EMBL" id="CP000111">
    <property type="protein sequence ID" value="ABB50410.1"/>
    <property type="molecule type" value="Genomic_DNA"/>
</dbReference>
<dbReference type="InterPro" id="IPR002347">
    <property type="entry name" value="SDR_fam"/>
</dbReference>
<proteinExistence type="inferred from homology"/>
<dbReference type="InterPro" id="IPR036291">
    <property type="entry name" value="NAD(P)-bd_dom_sf"/>
</dbReference>